<accession>A0ACB8XF20</accession>
<keyword evidence="2" id="KW-1185">Reference proteome</keyword>
<protein>
    <submittedName>
        <fullName evidence="1">Uncharacterized protein</fullName>
    </submittedName>
</protein>
<gene>
    <name evidence="1" type="ORF">L6452_44212</name>
</gene>
<reference evidence="1 2" key="2">
    <citation type="journal article" date="2022" name="Mol. Ecol. Resour.">
        <title>The genomes of chicory, endive, great burdock and yacon provide insights into Asteraceae paleo-polyploidization history and plant inulin production.</title>
        <authorList>
            <person name="Fan W."/>
            <person name="Wang S."/>
            <person name="Wang H."/>
            <person name="Wang A."/>
            <person name="Jiang F."/>
            <person name="Liu H."/>
            <person name="Zhao H."/>
            <person name="Xu D."/>
            <person name="Zhang Y."/>
        </authorList>
    </citation>
    <scope>NUCLEOTIDE SEQUENCE [LARGE SCALE GENOMIC DNA]</scope>
    <source>
        <strain evidence="2">cv. Niubang</strain>
    </source>
</reference>
<reference evidence="2" key="1">
    <citation type="journal article" date="2022" name="Mol. Ecol. Resour.">
        <title>The genomes of chicory, endive, great burdock and yacon provide insights into Asteraceae palaeo-polyploidization history and plant inulin production.</title>
        <authorList>
            <person name="Fan W."/>
            <person name="Wang S."/>
            <person name="Wang H."/>
            <person name="Wang A."/>
            <person name="Jiang F."/>
            <person name="Liu H."/>
            <person name="Zhao H."/>
            <person name="Xu D."/>
            <person name="Zhang Y."/>
        </authorList>
    </citation>
    <scope>NUCLEOTIDE SEQUENCE [LARGE SCALE GENOMIC DNA]</scope>
    <source>
        <strain evidence="2">cv. Niubang</strain>
    </source>
</reference>
<name>A0ACB8XF20_ARCLA</name>
<evidence type="ECO:0000313" key="2">
    <source>
        <dbReference type="Proteomes" id="UP001055879"/>
    </source>
</evidence>
<dbReference type="EMBL" id="CM042064">
    <property type="protein sequence ID" value="KAI3665585.1"/>
    <property type="molecule type" value="Genomic_DNA"/>
</dbReference>
<comment type="caution">
    <text evidence="1">The sequence shown here is derived from an EMBL/GenBank/DDBJ whole genome shotgun (WGS) entry which is preliminary data.</text>
</comment>
<proteinExistence type="predicted"/>
<sequence length="84" mass="9462">MKLGSGGLVEDQIDAIFRLIGIRQDWRGGNSEQVCASSSGLGYQYRKWRGQVGLKSMRDKGTQLDRHCLVASCKFVIREQMQGR</sequence>
<evidence type="ECO:0000313" key="1">
    <source>
        <dbReference type="EMBL" id="KAI3665585.1"/>
    </source>
</evidence>
<dbReference type="Proteomes" id="UP001055879">
    <property type="component" value="Linkage Group LG18"/>
</dbReference>
<organism evidence="1 2">
    <name type="scientific">Arctium lappa</name>
    <name type="common">Greater burdock</name>
    <name type="synonym">Lappa major</name>
    <dbReference type="NCBI Taxonomy" id="4217"/>
    <lineage>
        <taxon>Eukaryota</taxon>
        <taxon>Viridiplantae</taxon>
        <taxon>Streptophyta</taxon>
        <taxon>Embryophyta</taxon>
        <taxon>Tracheophyta</taxon>
        <taxon>Spermatophyta</taxon>
        <taxon>Magnoliopsida</taxon>
        <taxon>eudicotyledons</taxon>
        <taxon>Gunneridae</taxon>
        <taxon>Pentapetalae</taxon>
        <taxon>asterids</taxon>
        <taxon>campanulids</taxon>
        <taxon>Asterales</taxon>
        <taxon>Asteraceae</taxon>
        <taxon>Carduoideae</taxon>
        <taxon>Cardueae</taxon>
        <taxon>Arctiinae</taxon>
        <taxon>Arctium</taxon>
    </lineage>
</organism>